<dbReference type="InterPro" id="IPR001610">
    <property type="entry name" value="PAC"/>
</dbReference>
<keyword evidence="5" id="KW-0418">Kinase</keyword>
<keyword evidence="9" id="KW-1185">Reference proteome</keyword>
<dbReference type="InterPro" id="IPR013656">
    <property type="entry name" value="PAS_4"/>
</dbReference>
<keyword evidence="3" id="KW-0597">Phosphoprotein</keyword>
<comment type="caution">
    <text evidence="8">The sequence shown here is derived from an EMBL/GenBank/DDBJ whole genome shotgun (WGS) entry which is preliminary data.</text>
</comment>
<evidence type="ECO:0000256" key="5">
    <source>
        <dbReference type="ARBA" id="ARBA00022777"/>
    </source>
</evidence>
<evidence type="ECO:0000313" key="9">
    <source>
        <dbReference type="Proteomes" id="UP001431776"/>
    </source>
</evidence>
<dbReference type="PROSITE" id="PS50113">
    <property type="entry name" value="PAC"/>
    <property type="match status" value="3"/>
</dbReference>
<organism evidence="8 9">
    <name type="scientific">Anaerobaca lacustris</name>
    <dbReference type="NCBI Taxonomy" id="3044600"/>
    <lineage>
        <taxon>Bacteria</taxon>
        <taxon>Pseudomonadati</taxon>
        <taxon>Planctomycetota</taxon>
        <taxon>Phycisphaerae</taxon>
        <taxon>Sedimentisphaerales</taxon>
        <taxon>Anaerobacaceae</taxon>
        <taxon>Anaerobaca</taxon>
    </lineage>
</organism>
<dbReference type="Gene3D" id="3.30.450.20">
    <property type="entry name" value="PAS domain"/>
    <property type="match status" value="4"/>
</dbReference>
<dbReference type="CDD" id="cd00130">
    <property type="entry name" value="PAS"/>
    <property type="match status" value="3"/>
</dbReference>
<accession>A0AAW6U4W9</accession>
<dbReference type="PANTHER" id="PTHR43304:SF1">
    <property type="entry name" value="PAC DOMAIN-CONTAINING PROTEIN"/>
    <property type="match status" value="1"/>
</dbReference>
<name>A0AAW6U4W9_9BACT</name>
<dbReference type="EMBL" id="JASCXX010000088">
    <property type="protein sequence ID" value="MDI6451895.1"/>
    <property type="molecule type" value="Genomic_DNA"/>
</dbReference>
<evidence type="ECO:0000313" key="8">
    <source>
        <dbReference type="EMBL" id="MDI6451895.1"/>
    </source>
</evidence>
<dbReference type="RefSeq" id="WP_349247300.1">
    <property type="nucleotide sequence ID" value="NZ_JASCXX010000088.1"/>
</dbReference>
<feature type="non-terminal residue" evidence="8">
    <location>
        <position position="1"/>
    </location>
</feature>
<evidence type="ECO:0000256" key="3">
    <source>
        <dbReference type="ARBA" id="ARBA00022553"/>
    </source>
</evidence>
<dbReference type="EC" id="2.7.13.3" evidence="2"/>
<feature type="domain" description="PAS" evidence="6">
    <location>
        <begin position="345"/>
        <end position="418"/>
    </location>
</feature>
<dbReference type="SUPFAM" id="SSF55785">
    <property type="entry name" value="PYP-like sensor domain (PAS domain)"/>
    <property type="match status" value="4"/>
</dbReference>
<feature type="domain" description="PAS" evidence="6">
    <location>
        <begin position="216"/>
        <end position="270"/>
    </location>
</feature>
<dbReference type="Pfam" id="PF08447">
    <property type="entry name" value="PAS_3"/>
    <property type="match status" value="1"/>
</dbReference>
<feature type="domain" description="PAC" evidence="7">
    <location>
        <begin position="422"/>
        <end position="467"/>
    </location>
</feature>
<reference evidence="8" key="1">
    <citation type="submission" date="2023-05" db="EMBL/GenBank/DDBJ databases">
        <title>Anaerotaeda fermentans gen. nov., sp. nov., a novel anaerobic planctomycete of the new family within the order Sedimentisphaerales isolated from Taman Peninsula, Russia.</title>
        <authorList>
            <person name="Khomyakova M.A."/>
            <person name="Merkel A.Y."/>
            <person name="Slobodkin A.I."/>
        </authorList>
    </citation>
    <scope>NUCLEOTIDE SEQUENCE</scope>
    <source>
        <strain evidence="8">M17dextr</strain>
    </source>
</reference>
<comment type="catalytic activity">
    <reaction evidence="1">
        <text>ATP + protein L-histidine = ADP + protein N-phospho-L-histidine.</text>
        <dbReference type="EC" id="2.7.13.3"/>
    </reaction>
</comment>
<sequence length="467" mass="52764">MLGLSEEQIVGRKCFELIGRTSPCLPCASVQALETRQVTSIARHVPELDRWIDETSIPILDSNGNVVLIVERLQDITDRKQAEDRIRESEERHRLLVENAVSGVAVHQMIFNEQGRPVDYVFLSANPAFERHTGLSPESVIGRRATDVLPGIEKTSFIETYGNVAVTGKSISFEQYFEPLGRHYNISAYKVADSQFATVFQDITDRKKAGEALAESQARLDKVVGAAQDAIIMLDPEGRISMWNAAAEQMFGYSIAEAMGQNLHQLLAPSRFHEAHRRGFAEFGRNGTGGAVGRVVELSALRKNGEEFPVELSLSAIQIKNAWHAVGILRDITDRKRAEEALKDQRCRLENIIEGTHAGTWEWNVQSGKTVFNEIWAELLGYRLDELSPTDITTWETLVHPDDLPRCREILEQHFAGERSDYDCEFRMKHKQGHWVWIQDRGRVVTRTAEGKPVMMFGTHTDITERK</sequence>
<evidence type="ECO:0000259" key="6">
    <source>
        <dbReference type="PROSITE" id="PS50112"/>
    </source>
</evidence>
<evidence type="ECO:0000259" key="7">
    <source>
        <dbReference type="PROSITE" id="PS50113"/>
    </source>
</evidence>
<feature type="domain" description="PAC" evidence="7">
    <location>
        <begin position="294"/>
        <end position="344"/>
    </location>
</feature>
<dbReference type="GO" id="GO:0004673">
    <property type="term" value="F:protein histidine kinase activity"/>
    <property type="evidence" value="ECO:0007669"/>
    <property type="project" value="UniProtKB-EC"/>
</dbReference>
<dbReference type="NCBIfam" id="TIGR00229">
    <property type="entry name" value="sensory_box"/>
    <property type="match status" value="3"/>
</dbReference>
<dbReference type="PROSITE" id="PS50112">
    <property type="entry name" value="PAS"/>
    <property type="match status" value="2"/>
</dbReference>
<dbReference type="SMART" id="SM00086">
    <property type="entry name" value="PAC"/>
    <property type="match status" value="3"/>
</dbReference>
<dbReference type="SMART" id="SM00091">
    <property type="entry name" value="PAS"/>
    <property type="match status" value="3"/>
</dbReference>
<dbReference type="InterPro" id="IPR000014">
    <property type="entry name" value="PAS"/>
</dbReference>
<dbReference type="Proteomes" id="UP001431776">
    <property type="component" value="Unassembled WGS sequence"/>
</dbReference>
<evidence type="ECO:0000256" key="2">
    <source>
        <dbReference type="ARBA" id="ARBA00012438"/>
    </source>
</evidence>
<protein>
    <recommendedName>
        <fullName evidence="2">histidine kinase</fullName>
        <ecNumber evidence="2">2.7.13.3</ecNumber>
    </recommendedName>
</protein>
<keyword evidence="4" id="KW-0808">Transferase</keyword>
<feature type="non-terminal residue" evidence="8">
    <location>
        <position position="467"/>
    </location>
</feature>
<dbReference type="InterPro" id="IPR013655">
    <property type="entry name" value="PAS_fold_3"/>
</dbReference>
<dbReference type="Pfam" id="PF13426">
    <property type="entry name" value="PAS_9"/>
    <property type="match status" value="1"/>
</dbReference>
<gene>
    <name evidence="8" type="ORF">QJ522_22745</name>
</gene>
<evidence type="ECO:0000256" key="1">
    <source>
        <dbReference type="ARBA" id="ARBA00000085"/>
    </source>
</evidence>
<dbReference type="AlphaFoldDB" id="A0AAW6U4W9"/>
<dbReference type="PANTHER" id="PTHR43304">
    <property type="entry name" value="PHYTOCHROME-LIKE PROTEIN CPH1"/>
    <property type="match status" value="1"/>
</dbReference>
<dbReference type="InterPro" id="IPR052162">
    <property type="entry name" value="Sensor_kinase/Photoreceptor"/>
</dbReference>
<feature type="domain" description="PAC" evidence="7">
    <location>
        <begin position="31"/>
        <end position="88"/>
    </location>
</feature>
<proteinExistence type="predicted"/>
<evidence type="ECO:0000256" key="4">
    <source>
        <dbReference type="ARBA" id="ARBA00022679"/>
    </source>
</evidence>
<dbReference type="InterPro" id="IPR000700">
    <property type="entry name" value="PAS-assoc_C"/>
</dbReference>
<dbReference type="Pfam" id="PF08448">
    <property type="entry name" value="PAS_4"/>
    <property type="match status" value="2"/>
</dbReference>
<dbReference type="InterPro" id="IPR035965">
    <property type="entry name" value="PAS-like_dom_sf"/>
</dbReference>